<reference evidence="2" key="1">
    <citation type="journal article" name="BMC Genomics">
        <title>Long-read sequencing and de novo genome assembly of marine medaka (Oryzias melastigma).</title>
        <authorList>
            <person name="Liang P."/>
            <person name="Saqib H.S.A."/>
            <person name="Ni X."/>
            <person name="Shen Y."/>
        </authorList>
    </citation>
    <scope>NUCLEOTIDE SEQUENCE</scope>
    <source>
        <strain evidence="2">Bigg-433</strain>
    </source>
</reference>
<feature type="region of interest" description="Disordered" evidence="1">
    <location>
        <begin position="24"/>
        <end position="43"/>
    </location>
</feature>
<protein>
    <submittedName>
        <fullName evidence="2">Uncharacterized protein</fullName>
    </submittedName>
</protein>
<accession>A0A834FCT9</accession>
<dbReference type="AlphaFoldDB" id="A0A834FCT9"/>
<evidence type="ECO:0000313" key="2">
    <source>
        <dbReference type="EMBL" id="KAF6733715.1"/>
    </source>
</evidence>
<organism evidence="2 3">
    <name type="scientific">Oryzias melastigma</name>
    <name type="common">Marine medaka</name>
    <dbReference type="NCBI Taxonomy" id="30732"/>
    <lineage>
        <taxon>Eukaryota</taxon>
        <taxon>Metazoa</taxon>
        <taxon>Chordata</taxon>
        <taxon>Craniata</taxon>
        <taxon>Vertebrata</taxon>
        <taxon>Euteleostomi</taxon>
        <taxon>Actinopterygii</taxon>
        <taxon>Neopterygii</taxon>
        <taxon>Teleostei</taxon>
        <taxon>Neoteleostei</taxon>
        <taxon>Acanthomorphata</taxon>
        <taxon>Ovalentaria</taxon>
        <taxon>Atherinomorphae</taxon>
        <taxon>Beloniformes</taxon>
        <taxon>Adrianichthyidae</taxon>
        <taxon>Oryziinae</taxon>
        <taxon>Oryzias</taxon>
    </lineage>
</organism>
<dbReference type="Proteomes" id="UP000646548">
    <property type="component" value="Unassembled WGS sequence"/>
</dbReference>
<gene>
    <name evidence="2" type="ORF">FQA47_015252</name>
</gene>
<evidence type="ECO:0000256" key="1">
    <source>
        <dbReference type="SAM" id="MobiDB-lite"/>
    </source>
</evidence>
<sequence length="74" mass="8282">MIKLRPQKRSLWDVLMEERYLKRRGGAERREDAAGARSPESAGFPVAERLKGQNTHTHIYPLPAGLESSPIPAS</sequence>
<evidence type="ECO:0000313" key="3">
    <source>
        <dbReference type="Proteomes" id="UP000646548"/>
    </source>
</evidence>
<comment type="caution">
    <text evidence="2">The sequence shown here is derived from an EMBL/GenBank/DDBJ whole genome shotgun (WGS) entry which is preliminary data.</text>
</comment>
<proteinExistence type="predicted"/>
<dbReference type="EMBL" id="WKFB01000152">
    <property type="protein sequence ID" value="KAF6733715.1"/>
    <property type="molecule type" value="Genomic_DNA"/>
</dbReference>
<name>A0A834FCT9_ORYME</name>
<feature type="compositionally biased region" description="Basic and acidic residues" evidence="1">
    <location>
        <begin position="24"/>
        <end position="34"/>
    </location>
</feature>